<dbReference type="Gene3D" id="3.20.170.20">
    <property type="entry name" value="Protein of unknown function DUF952"/>
    <property type="match status" value="1"/>
</dbReference>
<dbReference type="SUPFAM" id="SSF56399">
    <property type="entry name" value="ADP-ribosylation"/>
    <property type="match status" value="1"/>
</dbReference>
<reference evidence="1 2" key="1">
    <citation type="journal article" date="2018" name="New Phytol.">
        <title>Comparative genomics and transcriptomics depict ericoid mycorrhizal fungi as versatile saprotrophs and plant mutualists.</title>
        <authorList>
            <person name="Martino E."/>
            <person name="Morin E."/>
            <person name="Grelet G.A."/>
            <person name="Kuo A."/>
            <person name="Kohler A."/>
            <person name="Daghino S."/>
            <person name="Barry K.W."/>
            <person name="Cichocki N."/>
            <person name="Clum A."/>
            <person name="Dockter R.B."/>
            <person name="Hainaut M."/>
            <person name="Kuo R.C."/>
            <person name="LaButti K."/>
            <person name="Lindahl B.D."/>
            <person name="Lindquist E.A."/>
            <person name="Lipzen A."/>
            <person name="Khouja H.R."/>
            <person name="Magnuson J."/>
            <person name="Murat C."/>
            <person name="Ohm R.A."/>
            <person name="Singer S.W."/>
            <person name="Spatafora J.W."/>
            <person name="Wang M."/>
            <person name="Veneault-Fourrey C."/>
            <person name="Henrissat B."/>
            <person name="Grigoriev I.V."/>
            <person name="Martin F.M."/>
            <person name="Perotto S."/>
        </authorList>
    </citation>
    <scope>NUCLEOTIDE SEQUENCE [LARGE SCALE GENOMIC DNA]</scope>
    <source>
        <strain evidence="1 2">ATCC 22711</strain>
    </source>
</reference>
<dbReference type="STRING" id="857342.A0A2T3ASL3"/>
<dbReference type="Proteomes" id="UP000241818">
    <property type="component" value="Unassembled WGS sequence"/>
</dbReference>
<dbReference type="AlphaFoldDB" id="A0A2T3ASL3"/>
<dbReference type="EMBL" id="KZ679016">
    <property type="protein sequence ID" value="PSS10484.1"/>
    <property type="molecule type" value="Genomic_DNA"/>
</dbReference>
<evidence type="ECO:0000313" key="1">
    <source>
        <dbReference type="EMBL" id="PSS10484.1"/>
    </source>
</evidence>
<dbReference type="PANTHER" id="PTHR34129">
    <property type="entry name" value="BLR1139 PROTEIN"/>
    <property type="match status" value="1"/>
</dbReference>
<name>A0A2T3ASL3_AMORE</name>
<dbReference type="Pfam" id="PF06108">
    <property type="entry name" value="DUF952"/>
    <property type="match status" value="1"/>
</dbReference>
<accession>A0A2T3ASL3</accession>
<gene>
    <name evidence="1" type="ORF">M430DRAFT_53058</name>
</gene>
<dbReference type="GeneID" id="36576426"/>
<proteinExistence type="predicted"/>
<organism evidence="1 2">
    <name type="scientific">Amorphotheca resinae ATCC 22711</name>
    <dbReference type="NCBI Taxonomy" id="857342"/>
    <lineage>
        <taxon>Eukaryota</taxon>
        <taxon>Fungi</taxon>
        <taxon>Dikarya</taxon>
        <taxon>Ascomycota</taxon>
        <taxon>Pezizomycotina</taxon>
        <taxon>Leotiomycetes</taxon>
        <taxon>Helotiales</taxon>
        <taxon>Amorphothecaceae</taxon>
        <taxon>Amorphotheca</taxon>
    </lineage>
</organism>
<dbReference type="InParanoid" id="A0A2T3ASL3"/>
<dbReference type="RefSeq" id="XP_024717663.1">
    <property type="nucleotide sequence ID" value="XM_024868345.1"/>
</dbReference>
<evidence type="ECO:0008006" key="3">
    <source>
        <dbReference type="Google" id="ProtNLM"/>
    </source>
</evidence>
<dbReference type="InterPro" id="IPR009297">
    <property type="entry name" value="DUF952"/>
</dbReference>
<protein>
    <recommendedName>
        <fullName evidence="3">DUF952 domain-containing protein</fullName>
    </recommendedName>
</protein>
<dbReference type="PANTHER" id="PTHR34129:SF1">
    <property type="entry name" value="DUF952 DOMAIN-CONTAINING PROTEIN"/>
    <property type="match status" value="1"/>
</dbReference>
<evidence type="ECO:0000313" key="2">
    <source>
        <dbReference type="Proteomes" id="UP000241818"/>
    </source>
</evidence>
<dbReference type="OrthoDB" id="3335358at2759"/>
<keyword evidence="2" id="KW-1185">Reference proteome</keyword>
<sequence length="146" mass="16444">MSTPPNPPLYIYKILPSSTPPPSPLPLALPVSELDQRDNFIHLSTSRQLLGTLRNFFAHEEKVYVLRIPYVRVQRWIRWEDAKGKTADEVGGCWDTEGSMGYFPHIHGNGLKLGREEVDEVGEWVRGDGEWGAAGWPFGEEDVPTA</sequence>